<protein>
    <submittedName>
        <fullName evidence="1">Uncharacterized protein</fullName>
    </submittedName>
</protein>
<proteinExistence type="predicted"/>
<keyword evidence="2" id="KW-1185">Reference proteome</keyword>
<reference evidence="1 2" key="1">
    <citation type="submission" date="2024-09" db="EMBL/GenBank/DDBJ databases">
        <title>Rethinking Asexuality: The Enigmatic Case of Functional Sexual Genes in Lepraria (Stereocaulaceae).</title>
        <authorList>
            <person name="Doellman M."/>
            <person name="Sun Y."/>
            <person name="Barcenas-Pena A."/>
            <person name="Lumbsch H.T."/>
            <person name="Grewe F."/>
        </authorList>
    </citation>
    <scope>NUCLEOTIDE SEQUENCE [LARGE SCALE GENOMIC DNA]</scope>
    <source>
        <strain evidence="1 2">Grewe 0041</strain>
    </source>
</reference>
<organism evidence="1 2">
    <name type="scientific">Lepraria finkii</name>
    <dbReference type="NCBI Taxonomy" id="1340010"/>
    <lineage>
        <taxon>Eukaryota</taxon>
        <taxon>Fungi</taxon>
        <taxon>Dikarya</taxon>
        <taxon>Ascomycota</taxon>
        <taxon>Pezizomycotina</taxon>
        <taxon>Lecanoromycetes</taxon>
        <taxon>OSLEUM clade</taxon>
        <taxon>Lecanoromycetidae</taxon>
        <taxon>Lecanorales</taxon>
        <taxon>Lecanorineae</taxon>
        <taxon>Stereocaulaceae</taxon>
        <taxon>Lepraria</taxon>
    </lineage>
</organism>
<comment type="caution">
    <text evidence="1">The sequence shown here is derived from an EMBL/GenBank/DDBJ whole genome shotgun (WGS) entry which is preliminary data.</text>
</comment>
<dbReference type="EMBL" id="JBHFEH010000023">
    <property type="protein sequence ID" value="KAL2053097.1"/>
    <property type="molecule type" value="Genomic_DNA"/>
</dbReference>
<evidence type="ECO:0000313" key="2">
    <source>
        <dbReference type="Proteomes" id="UP001590951"/>
    </source>
</evidence>
<dbReference type="Proteomes" id="UP001590951">
    <property type="component" value="Unassembled WGS sequence"/>
</dbReference>
<sequence length="54" mass="5899">MFGVAMAEFRVRIEANYVRETGEVKVVREDGHAKVVGDGVNGVDEMDDGDEGGW</sequence>
<evidence type="ECO:0000313" key="1">
    <source>
        <dbReference type="EMBL" id="KAL2053097.1"/>
    </source>
</evidence>
<accession>A0ABR4B5F1</accession>
<gene>
    <name evidence="1" type="ORF">ABVK25_006734</name>
</gene>
<name>A0ABR4B5F1_9LECA</name>